<evidence type="ECO:0000256" key="2">
    <source>
        <dbReference type="ARBA" id="ARBA00022448"/>
    </source>
</evidence>
<evidence type="ECO:0000256" key="5">
    <source>
        <dbReference type="PIRNR" id="PIRNR018497"/>
    </source>
</evidence>
<dbReference type="InterPro" id="IPR036079">
    <property type="entry name" value="ATPase_csu/dsu_sf"/>
</dbReference>
<dbReference type="EMBL" id="JASFZW010000001">
    <property type="protein sequence ID" value="KAK2080173.1"/>
    <property type="molecule type" value="Genomic_DNA"/>
</dbReference>
<keyword evidence="2 5" id="KW-0813">Transport</keyword>
<dbReference type="GO" id="GO:0033179">
    <property type="term" value="C:proton-transporting V-type ATPase, V0 domain"/>
    <property type="evidence" value="ECO:0007669"/>
    <property type="project" value="InterPro"/>
</dbReference>
<evidence type="ECO:0000256" key="1">
    <source>
        <dbReference type="ARBA" id="ARBA00006709"/>
    </source>
</evidence>
<dbReference type="AlphaFoldDB" id="A0AAD9IM58"/>
<evidence type="ECO:0000256" key="4">
    <source>
        <dbReference type="ARBA" id="ARBA00023065"/>
    </source>
</evidence>
<comment type="caution">
    <text evidence="6">The sequence shown here is derived from an EMBL/GenBank/DDBJ whole genome shotgun (WGS) entry which is preliminary data.</text>
</comment>
<gene>
    <name evidence="6" type="ORF">QBZ16_000026</name>
</gene>
<dbReference type="Pfam" id="PF01992">
    <property type="entry name" value="vATP-synt_AC39"/>
    <property type="match status" value="1"/>
</dbReference>
<reference evidence="6" key="1">
    <citation type="submission" date="2021-01" db="EMBL/GenBank/DDBJ databases">
        <authorList>
            <person name="Eckstrom K.M.E."/>
        </authorList>
    </citation>
    <scope>NUCLEOTIDE SEQUENCE</scope>
    <source>
        <strain evidence="6">UVCC 0001</strain>
    </source>
</reference>
<dbReference type="InterPro" id="IPR044911">
    <property type="entry name" value="V-type_ATPase_csu/dsu_dom_3"/>
</dbReference>
<protein>
    <recommendedName>
        <fullName evidence="5">V-type proton ATPase subunit</fullName>
    </recommendedName>
</protein>
<dbReference type="FunFam" id="1.10.132.50:FF:000002">
    <property type="entry name" value="V-type proton ATPase subunit"/>
    <property type="match status" value="1"/>
</dbReference>
<keyword evidence="3 5" id="KW-0375">Hydrogen ion transport</keyword>
<sequence length="352" mass="39940">MSTSEMCLFNVKDGFLEGIVRGYKLGLLTSTDYNNLSQCENLEDIKLYLTGTDYAPFISNEAGPLHTTALVECCTRKLVHDWHYLLENASEPLATFLQYCTYGHMIDNVVLIVTGCLHERDVQDLLDKAHPLGVFDAIATLAVAQNMKDLFRLVLVDTPLAPYFSEHLTSEDLDEMNIEVLRNTLYKAYLDDFASLCNELGGTTKEVMGDLLAFEADRRALNITLNSIGTELTRDDRRRLYANFGLLHPNGGQNELAVAEDFDQIRAAMEKCPPYQAIFSKLGTGEAVMLDKILYEEEARRCMETYEQQFHYGVFYAYMKLREQEIRNVMWIAECVAQGQKGRINDGIVPLF</sequence>
<comment type="similarity">
    <text evidence="1 5">Belongs to the V-ATPase V0D/AC39 subunit family.</text>
</comment>
<evidence type="ECO:0000256" key="3">
    <source>
        <dbReference type="ARBA" id="ARBA00022781"/>
    </source>
</evidence>
<dbReference type="Gene3D" id="1.10.132.50">
    <property type="entry name" value="ATP synthase (C/AC39) subunit, domain 3"/>
    <property type="match status" value="1"/>
</dbReference>
<comment type="subunit">
    <text evidence="5">V-ATPase is a heteromultimeric enzyme made up of two complexes: the ATP-hydrolytic V1 complex and the proton translocation V0 complex.</text>
</comment>
<dbReference type="InterPro" id="IPR035067">
    <property type="entry name" value="V-type_ATPase_csu/dsu"/>
</dbReference>
<keyword evidence="4 5" id="KW-0406">Ion transport</keyword>
<evidence type="ECO:0000313" key="7">
    <source>
        <dbReference type="Proteomes" id="UP001255856"/>
    </source>
</evidence>
<proteinExistence type="inferred from homology"/>
<dbReference type="InterPro" id="IPR002843">
    <property type="entry name" value="ATPase_V0-cplx_csu/dsu"/>
</dbReference>
<comment type="function">
    <text evidence="5">Subunit of the V0 complex of vacuolar(H+)-ATPase (V-ATPase), a multisubunit enzyme composed of a peripheral complex (V1) that hydrolyzes ATP and a membrane integral complex (V0) that translocates protons. V-ATPase is responsible for acidifying and maintaining the pH of intracellular compartments and in some cell types, is targeted to the plasma membrane, where it is responsible for acidifying the extracellular environment.</text>
</comment>
<dbReference type="PIRSF" id="PIRSF018497">
    <property type="entry name" value="V-ATP_synth_D"/>
    <property type="match status" value="1"/>
</dbReference>
<organism evidence="6 7">
    <name type="scientific">Prototheca wickerhamii</name>
    <dbReference type="NCBI Taxonomy" id="3111"/>
    <lineage>
        <taxon>Eukaryota</taxon>
        <taxon>Viridiplantae</taxon>
        <taxon>Chlorophyta</taxon>
        <taxon>core chlorophytes</taxon>
        <taxon>Trebouxiophyceae</taxon>
        <taxon>Chlorellales</taxon>
        <taxon>Chlorellaceae</taxon>
        <taxon>Prototheca</taxon>
    </lineage>
</organism>
<evidence type="ECO:0000313" key="6">
    <source>
        <dbReference type="EMBL" id="KAK2080173.1"/>
    </source>
</evidence>
<keyword evidence="7" id="KW-1185">Reference proteome</keyword>
<dbReference type="Gene3D" id="1.20.1690.10">
    <property type="entry name" value="V-type ATP synthase subunit C domain"/>
    <property type="match status" value="2"/>
</dbReference>
<dbReference type="Proteomes" id="UP001255856">
    <property type="component" value="Unassembled WGS sequence"/>
</dbReference>
<dbReference type="PANTHER" id="PTHR11028">
    <property type="entry name" value="VACUOLAR ATP SYNTHASE SUBUNIT AC39"/>
    <property type="match status" value="1"/>
</dbReference>
<dbReference type="GO" id="GO:0046961">
    <property type="term" value="F:proton-transporting ATPase activity, rotational mechanism"/>
    <property type="evidence" value="ECO:0007669"/>
    <property type="project" value="InterPro"/>
</dbReference>
<accession>A0AAD9IM58</accession>
<dbReference type="InterPro" id="IPR016727">
    <property type="entry name" value="ATPase_V0-cplx_dsu"/>
</dbReference>
<dbReference type="FunFam" id="1.20.1690.10:FF:000003">
    <property type="entry name" value="V-type proton ATPase subunit"/>
    <property type="match status" value="1"/>
</dbReference>
<name>A0AAD9IM58_PROWI</name>
<dbReference type="SUPFAM" id="SSF103486">
    <property type="entry name" value="V-type ATP synthase subunit C"/>
    <property type="match status" value="1"/>
</dbReference>